<reference evidence="7" key="1">
    <citation type="journal article" date="2020" name="Stud. Mycol.">
        <title>101 Dothideomycetes genomes: a test case for predicting lifestyles and emergence of pathogens.</title>
        <authorList>
            <person name="Haridas S."/>
            <person name="Albert R."/>
            <person name="Binder M."/>
            <person name="Bloem J."/>
            <person name="Labutti K."/>
            <person name="Salamov A."/>
            <person name="Andreopoulos B."/>
            <person name="Baker S."/>
            <person name="Barry K."/>
            <person name="Bills G."/>
            <person name="Bluhm B."/>
            <person name="Cannon C."/>
            <person name="Castanera R."/>
            <person name="Culley D."/>
            <person name="Daum C."/>
            <person name="Ezra D."/>
            <person name="Gonzalez J."/>
            <person name="Henrissat B."/>
            <person name="Kuo A."/>
            <person name="Liang C."/>
            <person name="Lipzen A."/>
            <person name="Lutzoni F."/>
            <person name="Magnuson J."/>
            <person name="Mondo S."/>
            <person name="Nolan M."/>
            <person name="Ohm R."/>
            <person name="Pangilinan J."/>
            <person name="Park H.-J."/>
            <person name="Ramirez L."/>
            <person name="Alfaro M."/>
            <person name="Sun H."/>
            <person name="Tritt A."/>
            <person name="Yoshinaga Y."/>
            <person name="Zwiers L.-H."/>
            <person name="Turgeon B."/>
            <person name="Goodwin S."/>
            <person name="Spatafora J."/>
            <person name="Crous P."/>
            <person name="Grigoriev I."/>
        </authorList>
    </citation>
    <scope>NUCLEOTIDE SEQUENCE</scope>
    <source>
        <strain evidence="7">CBS 122368</strain>
    </source>
</reference>
<organism evidence="7 8">
    <name type="scientific">Trematosphaeria pertusa</name>
    <dbReference type="NCBI Taxonomy" id="390896"/>
    <lineage>
        <taxon>Eukaryota</taxon>
        <taxon>Fungi</taxon>
        <taxon>Dikarya</taxon>
        <taxon>Ascomycota</taxon>
        <taxon>Pezizomycotina</taxon>
        <taxon>Dothideomycetes</taxon>
        <taxon>Pleosporomycetidae</taxon>
        <taxon>Pleosporales</taxon>
        <taxon>Massarineae</taxon>
        <taxon>Trematosphaeriaceae</taxon>
        <taxon>Trematosphaeria</taxon>
    </lineage>
</organism>
<dbReference type="InterPro" id="IPR006139">
    <property type="entry name" value="D-isomer_2_OHA_DH_cat_dom"/>
</dbReference>
<protein>
    <recommendedName>
        <fullName evidence="9">Glycerate dehydrogenase</fullName>
    </recommendedName>
</protein>
<evidence type="ECO:0000259" key="6">
    <source>
        <dbReference type="Pfam" id="PF02826"/>
    </source>
</evidence>
<dbReference type="Pfam" id="PF00389">
    <property type="entry name" value="2-Hacid_dh"/>
    <property type="match status" value="1"/>
</dbReference>
<feature type="domain" description="D-isomer specific 2-hydroxyacid dehydrogenase catalytic" evidence="5">
    <location>
        <begin position="21"/>
        <end position="340"/>
    </location>
</feature>
<dbReference type="CDD" id="cd05198">
    <property type="entry name" value="formate_dh_like"/>
    <property type="match status" value="1"/>
</dbReference>
<dbReference type="EMBL" id="ML987197">
    <property type="protein sequence ID" value="KAF2247095.1"/>
    <property type="molecule type" value="Genomic_DNA"/>
</dbReference>
<keyword evidence="8" id="KW-1185">Reference proteome</keyword>
<dbReference type="AlphaFoldDB" id="A0A6A6I958"/>
<comment type="similarity">
    <text evidence="1 4">Belongs to the D-isomer specific 2-hydroxyacid dehydrogenase family.</text>
</comment>
<keyword evidence="3" id="KW-0520">NAD</keyword>
<evidence type="ECO:0000256" key="4">
    <source>
        <dbReference type="RuleBase" id="RU003719"/>
    </source>
</evidence>
<evidence type="ECO:0000256" key="3">
    <source>
        <dbReference type="ARBA" id="ARBA00023027"/>
    </source>
</evidence>
<name>A0A6A6I958_9PLEO</name>
<dbReference type="OrthoDB" id="298012at2759"/>
<dbReference type="GeneID" id="54575653"/>
<dbReference type="InterPro" id="IPR050418">
    <property type="entry name" value="D-iso_2-hydroxyacid_DH_PdxB"/>
</dbReference>
<dbReference type="PANTHER" id="PTHR43761:SF1">
    <property type="entry name" value="D-ISOMER SPECIFIC 2-HYDROXYACID DEHYDROGENASE CATALYTIC DOMAIN-CONTAINING PROTEIN-RELATED"/>
    <property type="match status" value="1"/>
</dbReference>
<evidence type="ECO:0008006" key="9">
    <source>
        <dbReference type="Google" id="ProtNLM"/>
    </source>
</evidence>
<dbReference type="GO" id="GO:0051287">
    <property type="term" value="F:NAD binding"/>
    <property type="evidence" value="ECO:0007669"/>
    <property type="project" value="InterPro"/>
</dbReference>
<evidence type="ECO:0000256" key="2">
    <source>
        <dbReference type="ARBA" id="ARBA00023002"/>
    </source>
</evidence>
<evidence type="ECO:0000313" key="7">
    <source>
        <dbReference type="EMBL" id="KAF2247095.1"/>
    </source>
</evidence>
<dbReference type="SUPFAM" id="SSF52283">
    <property type="entry name" value="Formate/glycerate dehydrogenase catalytic domain-like"/>
    <property type="match status" value="1"/>
</dbReference>
<dbReference type="GO" id="GO:0016616">
    <property type="term" value="F:oxidoreductase activity, acting on the CH-OH group of donors, NAD or NADP as acceptor"/>
    <property type="evidence" value="ECO:0007669"/>
    <property type="project" value="InterPro"/>
</dbReference>
<evidence type="ECO:0000313" key="8">
    <source>
        <dbReference type="Proteomes" id="UP000800094"/>
    </source>
</evidence>
<feature type="domain" description="D-isomer specific 2-hydroxyacid dehydrogenase NAD-binding" evidence="6">
    <location>
        <begin position="149"/>
        <end position="313"/>
    </location>
</feature>
<evidence type="ECO:0000256" key="1">
    <source>
        <dbReference type="ARBA" id="ARBA00005854"/>
    </source>
</evidence>
<dbReference type="Gene3D" id="3.40.50.720">
    <property type="entry name" value="NAD(P)-binding Rossmann-like Domain"/>
    <property type="match status" value="2"/>
</dbReference>
<accession>A0A6A6I958</accession>
<keyword evidence="2 4" id="KW-0560">Oxidoreductase</keyword>
<gene>
    <name evidence="7" type="ORF">BU26DRAFT_341686</name>
</gene>
<proteinExistence type="inferred from homology"/>
<dbReference type="PANTHER" id="PTHR43761">
    <property type="entry name" value="D-ISOMER SPECIFIC 2-HYDROXYACID DEHYDROGENASE FAMILY PROTEIN (AFU_ORTHOLOGUE AFUA_1G13630)"/>
    <property type="match status" value="1"/>
</dbReference>
<dbReference type="Proteomes" id="UP000800094">
    <property type="component" value="Unassembled WGS sequence"/>
</dbReference>
<dbReference type="InterPro" id="IPR036291">
    <property type="entry name" value="NAD(P)-bd_dom_sf"/>
</dbReference>
<evidence type="ECO:0000259" key="5">
    <source>
        <dbReference type="Pfam" id="PF00389"/>
    </source>
</evidence>
<dbReference type="SUPFAM" id="SSF51735">
    <property type="entry name" value="NAD(P)-binding Rossmann-fold domains"/>
    <property type="match status" value="1"/>
</dbReference>
<sequence>MHHEIVALERIHQPLPETFDFPAGTTYTLTTHDTTPTRELLHARIRHATIIVVTTLKLDAETLSADVTPTLKLVAVMATGTDPVDLEACKKRGLRVTNTPAANLDAVSEHAISLYFAARRRIAFMDGLTRQVPSEWKKNGSLNKYMRFADGKPPLTCRDEVMGIVGYGGLGKRIATLGRALGMEVLIAARKTSSETALNGVLPAPDPSEARLPFEEVLRRSTVVVLSLPRNPQTMNLLSTAEFAQMSPYAILVNIARGGIVDEAAVVEALKDGQIAGYATDVFAKEPAEGAGDTPLLGDEAKGLNITMTPHLAWFAQRTLKNLGQILKNTIEAWAGGKEINVIV</sequence>
<dbReference type="InterPro" id="IPR006140">
    <property type="entry name" value="D-isomer_DH_NAD-bd"/>
</dbReference>
<dbReference type="Pfam" id="PF02826">
    <property type="entry name" value="2-Hacid_dh_C"/>
    <property type="match status" value="1"/>
</dbReference>
<dbReference type="RefSeq" id="XP_033682099.1">
    <property type="nucleotide sequence ID" value="XM_033822323.1"/>
</dbReference>